<dbReference type="Proteomes" id="UP000006729">
    <property type="component" value="Chromosome 1"/>
</dbReference>
<proteinExistence type="predicted"/>
<gene>
    <name evidence="1" type="ORF">POPTR_001G348650</name>
</gene>
<reference evidence="1 2" key="1">
    <citation type="journal article" date="2006" name="Science">
        <title>The genome of black cottonwood, Populus trichocarpa (Torr. &amp; Gray).</title>
        <authorList>
            <person name="Tuskan G.A."/>
            <person name="Difazio S."/>
            <person name="Jansson S."/>
            <person name="Bohlmann J."/>
            <person name="Grigoriev I."/>
            <person name="Hellsten U."/>
            <person name="Putnam N."/>
            <person name="Ralph S."/>
            <person name="Rombauts S."/>
            <person name="Salamov A."/>
            <person name="Schein J."/>
            <person name="Sterck L."/>
            <person name="Aerts A."/>
            <person name="Bhalerao R.R."/>
            <person name="Bhalerao R.P."/>
            <person name="Blaudez D."/>
            <person name="Boerjan W."/>
            <person name="Brun A."/>
            <person name="Brunner A."/>
            <person name="Busov V."/>
            <person name="Campbell M."/>
            <person name="Carlson J."/>
            <person name="Chalot M."/>
            <person name="Chapman J."/>
            <person name="Chen G.L."/>
            <person name="Cooper D."/>
            <person name="Coutinho P.M."/>
            <person name="Couturier J."/>
            <person name="Covert S."/>
            <person name="Cronk Q."/>
            <person name="Cunningham R."/>
            <person name="Davis J."/>
            <person name="Degroeve S."/>
            <person name="Dejardin A."/>
            <person name="Depamphilis C."/>
            <person name="Detter J."/>
            <person name="Dirks B."/>
            <person name="Dubchak I."/>
            <person name="Duplessis S."/>
            <person name="Ehlting J."/>
            <person name="Ellis B."/>
            <person name="Gendler K."/>
            <person name="Goodstein D."/>
            <person name="Gribskov M."/>
            <person name="Grimwood J."/>
            <person name="Groover A."/>
            <person name="Gunter L."/>
            <person name="Hamberger B."/>
            <person name="Heinze B."/>
            <person name="Helariutta Y."/>
            <person name="Henrissat B."/>
            <person name="Holligan D."/>
            <person name="Holt R."/>
            <person name="Huang W."/>
            <person name="Islam-Faridi N."/>
            <person name="Jones S."/>
            <person name="Jones-Rhoades M."/>
            <person name="Jorgensen R."/>
            <person name="Joshi C."/>
            <person name="Kangasjarvi J."/>
            <person name="Karlsson J."/>
            <person name="Kelleher C."/>
            <person name="Kirkpatrick R."/>
            <person name="Kirst M."/>
            <person name="Kohler A."/>
            <person name="Kalluri U."/>
            <person name="Larimer F."/>
            <person name="Leebens-Mack J."/>
            <person name="Leple J.C."/>
            <person name="Locascio P."/>
            <person name="Lou Y."/>
            <person name="Lucas S."/>
            <person name="Martin F."/>
            <person name="Montanini B."/>
            <person name="Napoli C."/>
            <person name="Nelson D.R."/>
            <person name="Nelson C."/>
            <person name="Nieminen K."/>
            <person name="Nilsson O."/>
            <person name="Pereda V."/>
            <person name="Peter G."/>
            <person name="Philippe R."/>
            <person name="Pilate G."/>
            <person name="Poliakov A."/>
            <person name="Razumovskaya J."/>
            <person name="Richardson P."/>
            <person name="Rinaldi C."/>
            <person name="Ritland K."/>
            <person name="Rouze P."/>
            <person name="Ryaboy D."/>
            <person name="Schmutz J."/>
            <person name="Schrader J."/>
            <person name="Segerman B."/>
            <person name="Shin H."/>
            <person name="Siddiqui A."/>
            <person name="Sterky F."/>
            <person name="Terry A."/>
            <person name="Tsai C.J."/>
            <person name="Uberbacher E."/>
            <person name="Unneberg P."/>
            <person name="Vahala J."/>
            <person name="Wall K."/>
            <person name="Wessler S."/>
            <person name="Yang G."/>
            <person name="Yin T."/>
            <person name="Douglas C."/>
            <person name="Marra M."/>
            <person name="Sandberg G."/>
            <person name="Van de Peer Y."/>
            <person name="Rokhsar D."/>
        </authorList>
    </citation>
    <scope>NUCLEOTIDE SEQUENCE [LARGE SCALE GENOMIC DNA]</scope>
    <source>
        <strain evidence="2">cv. Nisqually</strain>
    </source>
</reference>
<dbReference type="EMBL" id="CM009290">
    <property type="protein sequence ID" value="RQO85697.1"/>
    <property type="molecule type" value="Genomic_DNA"/>
</dbReference>
<sequence length="32" mass="3826">MSLIIINQFTFWRLSTNHEPIFLVPASILLYF</sequence>
<dbReference type="InParanoid" id="A0A3N7EDJ9"/>
<name>A0A3N7EDJ9_POPTR</name>
<evidence type="ECO:0000313" key="1">
    <source>
        <dbReference type="EMBL" id="RQO85697.1"/>
    </source>
</evidence>
<dbReference type="Gramene" id="Potri.001G348651.1.v4.1">
    <property type="protein sequence ID" value="Potri.001G348651.1.v4.1"/>
    <property type="gene ID" value="Potri.001G348651.v4.1"/>
</dbReference>
<protein>
    <submittedName>
        <fullName evidence="1">Uncharacterized protein</fullName>
    </submittedName>
</protein>
<accession>A0A3N7EDJ9</accession>
<keyword evidence="2" id="KW-1185">Reference proteome</keyword>
<organism evidence="1 2">
    <name type="scientific">Populus trichocarpa</name>
    <name type="common">Western balsam poplar</name>
    <name type="synonym">Populus balsamifera subsp. trichocarpa</name>
    <dbReference type="NCBI Taxonomy" id="3694"/>
    <lineage>
        <taxon>Eukaryota</taxon>
        <taxon>Viridiplantae</taxon>
        <taxon>Streptophyta</taxon>
        <taxon>Embryophyta</taxon>
        <taxon>Tracheophyta</taxon>
        <taxon>Spermatophyta</taxon>
        <taxon>Magnoliopsida</taxon>
        <taxon>eudicotyledons</taxon>
        <taxon>Gunneridae</taxon>
        <taxon>Pentapetalae</taxon>
        <taxon>rosids</taxon>
        <taxon>fabids</taxon>
        <taxon>Malpighiales</taxon>
        <taxon>Salicaceae</taxon>
        <taxon>Saliceae</taxon>
        <taxon>Populus</taxon>
    </lineage>
</organism>
<dbReference type="AlphaFoldDB" id="A0A3N7EDJ9"/>
<evidence type="ECO:0000313" key="2">
    <source>
        <dbReference type="Proteomes" id="UP000006729"/>
    </source>
</evidence>